<gene>
    <name evidence="2" type="ORF">SCF082_LOCUS29592</name>
</gene>
<proteinExistence type="predicted"/>
<feature type="region of interest" description="Disordered" evidence="1">
    <location>
        <begin position="1"/>
        <end position="27"/>
    </location>
</feature>
<sequence length="75" mass="8159">MEGTALPSAKSSSTSGGSVPPKTPSRPCWQMEVWLPGVKRKMVETPVKCKISYTRSKSFVAPGAPLPPCLRKDLW</sequence>
<evidence type="ECO:0000313" key="3">
    <source>
        <dbReference type="Proteomes" id="UP001642464"/>
    </source>
</evidence>
<protein>
    <submittedName>
        <fullName evidence="2">Uncharacterized protein</fullName>
    </submittedName>
</protein>
<feature type="compositionally biased region" description="Low complexity" evidence="1">
    <location>
        <begin position="7"/>
        <end position="20"/>
    </location>
</feature>
<dbReference type="Proteomes" id="UP001642464">
    <property type="component" value="Unassembled WGS sequence"/>
</dbReference>
<organism evidence="2 3">
    <name type="scientific">Durusdinium trenchii</name>
    <dbReference type="NCBI Taxonomy" id="1381693"/>
    <lineage>
        <taxon>Eukaryota</taxon>
        <taxon>Sar</taxon>
        <taxon>Alveolata</taxon>
        <taxon>Dinophyceae</taxon>
        <taxon>Suessiales</taxon>
        <taxon>Symbiodiniaceae</taxon>
        <taxon>Durusdinium</taxon>
    </lineage>
</organism>
<evidence type="ECO:0000256" key="1">
    <source>
        <dbReference type="SAM" id="MobiDB-lite"/>
    </source>
</evidence>
<dbReference type="EMBL" id="CAXAMM010024002">
    <property type="protein sequence ID" value="CAK9054536.1"/>
    <property type="molecule type" value="Genomic_DNA"/>
</dbReference>
<keyword evidence="3" id="KW-1185">Reference proteome</keyword>
<name>A0ABP0MSR1_9DINO</name>
<comment type="caution">
    <text evidence="2">The sequence shown here is derived from an EMBL/GenBank/DDBJ whole genome shotgun (WGS) entry which is preliminary data.</text>
</comment>
<accession>A0ABP0MSR1</accession>
<reference evidence="2 3" key="1">
    <citation type="submission" date="2024-02" db="EMBL/GenBank/DDBJ databases">
        <authorList>
            <person name="Chen Y."/>
            <person name="Shah S."/>
            <person name="Dougan E. K."/>
            <person name="Thang M."/>
            <person name="Chan C."/>
        </authorList>
    </citation>
    <scope>NUCLEOTIDE SEQUENCE [LARGE SCALE GENOMIC DNA]</scope>
</reference>
<evidence type="ECO:0000313" key="2">
    <source>
        <dbReference type="EMBL" id="CAK9054536.1"/>
    </source>
</evidence>